<dbReference type="AlphaFoldDB" id="A0A9X1FRK4"/>
<evidence type="ECO:0000313" key="4">
    <source>
        <dbReference type="Proteomes" id="UP001138661"/>
    </source>
</evidence>
<dbReference type="Pfam" id="PF13474">
    <property type="entry name" value="SnoaL_3"/>
    <property type="match status" value="2"/>
</dbReference>
<name>A0A9X1FRK4_9RHOB</name>
<gene>
    <name evidence="3" type="ORF">KX928_01365</name>
</gene>
<proteinExistence type="predicted"/>
<dbReference type="EMBL" id="JAHXDN010000001">
    <property type="protein sequence ID" value="MBW4706430.1"/>
    <property type="molecule type" value="Genomic_DNA"/>
</dbReference>
<keyword evidence="4" id="KW-1185">Reference proteome</keyword>
<sequence length="351" mass="38494">MTRSTLHSLAAATAMALSLTALPAQAEGNGVIDEHASEWAATIDFEANATAREAVMGEADFFRAFMVEYNETWSPGATSRFDIDVPARFYQQTERLFAFDVFPPAEGFQGWDAYAEELTAIVARSSEFNVDMREDTFRYARNGDVAWMSASIDVDGKTTDGTPYAMQARQTVVLEKIGDRWLVAHEHISAPFIPGDASASEQTSLETEEAADRIEIIERTRAAVDVWSVGTGRFDIAAAAGFYATIPNLFAFDVVAVDDEANGVRGWGEYERALQDVMDAYQSFTVSPVEVANVGIDGETAWTATLVQMDGVMADGTPITGKQRVTHVWRLLDEEWKIVQEHVSAPFAAAE</sequence>
<keyword evidence="1" id="KW-0732">Signal</keyword>
<dbReference type="RefSeq" id="WP_219498065.1">
    <property type="nucleotide sequence ID" value="NZ_JAHXDN010000001.1"/>
</dbReference>
<dbReference type="Proteomes" id="UP001138661">
    <property type="component" value="Unassembled WGS sequence"/>
</dbReference>
<feature type="chain" id="PRO_5040937051" evidence="1">
    <location>
        <begin position="27"/>
        <end position="351"/>
    </location>
</feature>
<feature type="domain" description="SnoaL-like" evidence="2">
    <location>
        <begin position="237"/>
        <end position="347"/>
    </location>
</feature>
<feature type="domain" description="SnoaL-like" evidence="2">
    <location>
        <begin position="105"/>
        <end position="192"/>
    </location>
</feature>
<protein>
    <submittedName>
        <fullName evidence="3">Nuclear transport factor 2 family protein</fullName>
    </submittedName>
</protein>
<feature type="signal peptide" evidence="1">
    <location>
        <begin position="1"/>
        <end position="26"/>
    </location>
</feature>
<organism evidence="3 4">
    <name type="scientific">Roseobacter insulae</name>
    <dbReference type="NCBI Taxonomy" id="2859783"/>
    <lineage>
        <taxon>Bacteria</taxon>
        <taxon>Pseudomonadati</taxon>
        <taxon>Pseudomonadota</taxon>
        <taxon>Alphaproteobacteria</taxon>
        <taxon>Rhodobacterales</taxon>
        <taxon>Roseobacteraceae</taxon>
        <taxon>Roseobacter</taxon>
    </lineage>
</organism>
<evidence type="ECO:0000259" key="2">
    <source>
        <dbReference type="Pfam" id="PF13474"/>
    </source>
</evidence>
<reference evidence="3" key="1">
    <citation type="submission" date="2021-07" db="EMBL/GenBank/DDBJ databases">
        <title>Roseobacter insulae sp. nov., isolated from a tidal flat.</title>
        <authorList>
            <person name="Park S."/>
            <person name="Yoon J.-H."/>
        </authorList>
    </citation>
    <scope>NUCLEOTIDE SEQUENCE</scope>
    <source>
        <strain evidence="3">YSTF-M11</strain>
    </source>
</reference>
<evidence type="ECO:0000313" key="3">
    <source>
        <dbReference type="EMBL" id="MBW4706430.1"/>
    </source>
</evidence>
<dbReference type="InterPro" id="IPR037401">
    <property type="entry name" value="SnoaL-like"/>
</dbReference>
<accession>A0A9X1FRK4</accession>
<comment type="caution">
    <text evidence="3">The sequence shown here is derived from an EMBL/GenBank/DDBJ whole genome shotgun (WGS) entry which is preliminary data.</text>
</comment>
<evidence type="ECO:0000256" key="1">
    <source>
        <dbReference type="SAM" id="SignalP"/>
    </source>
</evidence>